<feature type="region of interest" description="Disordered" evidence="1">
    <location>
        <begin position="14"/>
        <end position="33"/>
    </location>
</feature>
<keyword evidence="3" id="KW-1185">Reference proteome</keyword>
<dbReference type="EMBL" id="FOLG01000001">
    <property type="protein sequence ID" value="SFB85418.1"/>
    <property type="molecule type" value="Genomic_DNA"/>
</dbReference>
<sequence length="62" mass="7247">MDQRVSQMEFEMNRLTDQTENRGPDWAPPSAPLVMPKQELESRSSWLELADIGRLFLSRRKA</sequence>
<reference evidence="2 3" key="1">
    <citation type="submission" date="2016-10" db="EMBL/GenBank/DDBJ databases">
        <authorList>
            <person name="de Groot N.N."/>
        </authorList>
    </citation>
    <scope>NUCLEOTIDE SEQUENCE [LARGE SCALE GENOMIC DNA]</scope>
    <source>
        <strain evidence="2 3">DSM 19548</strain>
    </source>
</reference>
<proteinExistence type="predicted"/>
<name>A0A1I1EJ07_9RHOB</name>
<feature type="compositionally biased region" description="Basic and acidic residues" evidence="1">
    <location>
        <begin position="14"/>
        <end position="23"/>
    </location>
</feature>
<accession>A0A1I1EJ07</accession>
<evidence type="ECO:0000313" key="3">
    <source>
        <dbReference type="Proteomes" id="UP000198728"/>
    </source>
</evidence>
<evidence type="ECO:0000313" key="2">
    <source>
        <dbReference type="EMBL" id="SFB85418.1"/>
    </source>
</evidence>
<dbReference type="STRING" id="441112.SAMN04488094_101774"/>
<evidence type="ECO:0000256" key="1">
    <source>
        <dbReference type="SAM" id="MobiDB-lite"/>
    </source>
</evidence>
<organism evidence="2 3">
    <name type="scientific">Tropicimonas isoalkanivorans</name>
    <dbReference type="NCBI Taxonomy" id="441112"/>
    <lineage>
        <taxon>Bacteria</taxon>
        <taxon>Pseudomonadati</taxon>
        <taxon>Pseudomonadota</taxon>
        <taxon>Alphaproteobacteria</taxon>
        <taxon>Rhodobacterales</taxon>
        <taxon>Roseobacteraceae</taxon>
        <taxon>Tropicimonas</taxon>
    </lineage>
</organism>
<dbReference type="AlphaFoldDB" id="A0A1I1EJ07"/>
<gene>
    <name evidence="2" type="ORF">SAMN04488094_101774</name>
</gene>
<dbReference type="Proteomes" id="UP000198728">
    <property type="component" value="Unassembled WGS sequence"/>
</dbReference>
<protein>
    <submittedName>
        <fullName evidence="2">Uncharacterized protein</fullName>
    </submittedName>
</protein>